<dbReference type="Gene3D" id="3.40.190.10">
    <property type="entry name" value="Periplasmic binding protein-like II"/>
    <property type="match status" value="2"/>
</dbReference>
<dbReference type="PANTHER" id="PTHR43649">
    <property type="entry name" value="ARABINOSE-BINDING PROTEIN-RELATED"/>
    <property type="match status" value="1"/>
</dbReference>
<evidence type="ECO:0000256" key="1">
    <source>
        <dbReference type="ARBA" id="ARBA00008520"/>
    </source>
</evidence>
<proteinExistence type="inferred from homology"/>
<gene>
    <name evidence="4" type="ORF">DN757_10575</name>
</gene>
<reference evidence="4 5" key="1">
    <citation type="submission" date="2018-06" db="EMBL/GenBank/DDBJ databases">
        <title>Isolation of heavy metals resistant Paenibacillus silvae NC2 from Gold-Copper mine in ZiJin, China.</title>
        <authorList>
            <person name="Xu J."/>
            <person name="Mazhar H.S."/>
            <person name="Rensing C."/>
        </authorList>
    </citation>
    <scope>NUCLEOTIDE SEQUENCE [LARGE SCALE GENOMIC DNA]</scope>
    <source>
        <strain evidence="4 5">NC2</strain>
    </source>
</reference>
<dbReference type="EMBL" id="QKWW01000027">
    <property type="protein sequence ID" value="PZT55685.1"/>
    <property type="molecule type" value="Genomic_DNA"/>
</dbReference>
<evidence type="ECO:0008006" key="6">
    <source>
        <dbReference type="Google" id="ProtNLM"/>
    </source>
</evidence>
<accession>A0A2W6NJ19</accession>
<evidence type="ECO:0000313" key="4">
    <source>
        <dbReference type="EMBL" id="PZT55685.1"/>
    </source>
</evidence>
<dbReference type="InterPro" id="IPR050490">
    <property type="entry name" value="Bact_solute-bd_prot1"/>
</dbReference>
<sequence length="433" mass="49387">MMSRKHRVMRTTTIALLLTICTLAGWWWSKNVNKGTSEAIINEKPVTLTMLAYWEAEVGPVLDEMNQRFQKKYPNIKIDYEYAPVDQYQSLIKTRIASGDAPDLFHVFPGTWKDPFVKAGYLMDLSDRPWVSRLQADAKEMESVNGKVYGLPLNKNAIGVIYNRKIFSDLRLTVPKNWNEFLAVCDKMKAENITPLAIGNRDLWVTQIIPFAMAPSAIYRDHPSFDQDMYDGKVTFANSPWNQMMTDYVDLIERGYFNDGVLNTGFDQMVQLLATGKAGMMVMGNWALPTISAFNPEADMGMFPLPYVKPGEKTYVAVGLSLGLGASATTEHPEEVKKYIDFWAEPENNEMLLKQTQAFPVFTDVHPELNSTLKELTPYMNIGTYHFLDQRWPQGVQDTMFAGIRSVLVDGGRTYPIEKMLKEMDRVFKEKKN</sequence>
<dbReference type="GO" id="GO:0055085">
    <property type="term" value="P:transmembrane transport"/>
    <property type="evidence" value="ECO:0007669"/>
    <property type="project" value="InterPro"/>
</dbReference>
<dbReference type="AlphaFoldDB" id="A0A2W6NJ19"/>
<comment type="caution">
    <text evidence="4">The sequence shown here is derived from an EMBL/GenBank/DDBJ whole genome shotgun (WGS) entry which is preliminary data.</text>
</comment>
<dbReference type="SUPFAM" id="SSF53850">
    <property type="entry name" value="Periplasmic binding protein-like II"/>
    <property type="match status" value="1"/>
</dbReference>
<evidence type="ECO:0000256" key="3">
    <source>
        <dbReference type="ARBA" id="ARBA00022729"/>
    </source>
</evidence>
<organism evidence="4 5">
    <name type="scientific">Paenibacillus silvae</name>
    <dbReference type="NCBI Taxonomy" id="1325358"/>
    <lineage>
        <taxon>Bacteria</taxon>
        <taxon>Bacillati</taxon>
        <taxon>Bacillota</taxon>
        <taxon>Bacilli</taxon>
        <taxon>Bacillales</taxon>
        <taxon>Paenibacillaceae</taxon>
        <taxon>Paenibacillus</taxon>
    </lineage>
</organism>
<keyword evidence="3" id="KW-0732">Signal</keyword>
<dbReference type="PROSITE" id="PS01037">
    <property type="entry name" value="SBP_BACTERIAL_1"/>
    <property type="match status" value="1"/>
</dbReference>
<dbReference type="RefSeq" id="WP_111270207.1">
    <property type="nucleotide sequence ID" value="NZ_QKWW01000027.1"/>
</dbReference>
<evidence type="ECO:0000313" key="5">
    <source>
        <dbReference type="Proteomes" id="UP000249204"/>
    </source>
</evidence>
<dbReference type="Pfam" id="PF01547">
    <property type="entry name" value="SBP_bac_1"/>
    <property type="match status" value="1"/>
</dbReference>
<dbReference type="InterPro" id="IPR006059">
    <property type="entry name" value="SBP"/>
</dbReference>
<dbReference type="Proteomes" id="UP000249204">
    <property type="component" value="Unassembled WGS sequence"/>
</dbReference>
<keyword evidence="2" id="KW-0813">Transport</keyword>
<evidence type="ECO:0000256" key="2">
    <source>
        <dbReference type="ARBA" id="ARBA00022448"/>
    </source>
</evidence>
<comment type="similarity">
    <text evidence="1">Belongs to the bacterial solute-binding protein 1 family.</text>
</comment>
<dbReference type="InterPro" id="IPR006061">
    <property type="entry name" value="SBP_1_CS"/>
</dbReference>
<name>A0A2W6NJ19_9BACL</name>
<protein>
    <recommendedName>
        <fullName evidence="6">Sugar ABC transporter substrate-binding protein</fullName>
    </recommendedName>
</protein>